<keyword evidence="17" id="KW-0843">Virulence</keyword>
<dbReference type="GO" id="GO:0005509">
    <property type="term" value="F:calcium ion binding"/>
    <property type="evidence" value="ECO:0007669"/>
    <property type="project" value="InterPro"/>
</dbReference>
<dbReference type="GO" id="GO:0020002">
    <property type="term" value="C:host cell plasma membrane"/>
    <property type="evidence" value="ECO:0007669"/>
    <property type="project" value="UniProtKB-SubCell"/>
</dbReference>
<dbReference type="PROSITE" id="PS00330">
    <property type="entry name" value="HEMOLYSIN_CALCIUM"/>
    <property type="match status" value="2"/>
</dbReference>
<evidence type="ECO:0000256" key="22">
    <source>
        <dbReference type="SAM" id="MobiDB-lite"/>
    </source>
</evidence>
<evidence type="ECO:0000256" key="10">
    <source>
        <dbReference type="ARBA" id="ARBA00022737"/>
    </source>
</evidence>
<dbReference type="InterPro" id="IPR011049">
    <property type="entry name" value="Serralysin-like_metalloprot_C"/>
</dbReference>
<evidence type="ECO:0000256" key="4">
    <source>
        <dbReference type="ARBA" id="ARBA00022511"/>
    </source>
</evidence>
<feature type="transmembrane region" description="Helical" evidence="23">
    <location>
        <begin position="1361"/>
        <end position="1380"/>
    </location>
</feature>
<evidence type="ECO:0000256" key="19">
    <source>
        <dbReference type="ARBA" id="ARBA00023136"/>
    </source>
</evidence>
<evidence type="ECO:0000256" key="5">
    <source>
        <dbReference type="ARBA" id="ARBA00022525"/>
    </source>
</evidence>
<evidence type="ECO:0000259" key="24">
    <source>
        <dbReference type="PROSITE" id="PS51771"/>
    </source>
</evidence>
<evidence type="ECO:0000256" key="2">
    <source>
        <dbReference type="ARBA" id="ARBA00004165"/>
    </source>
</evidence>
<reference evidence="25" key="1">
    <citation type="submission" date="2022-03" db="EMBL/GenBank/DDBJ databases">
        <title>ESBL-producing Moellerella wisconsensis and Escherichia marmotae isolated from wild game meat.</title>
        <authorList>
            <person name="Biggel M."/>
        </authorList>
    </citation>
    <scope>NUCLEOTIDE SEQUENCE</scope>
    <source>
        <strain evidence="25">W51</strain>
    </source>
</reference>
<evidence type="ECO:0000256" key="16">
    <source>
        <dbReference type="ARBA" id="ARBA00022870"/>
    </source>
</evidence>
<keyword evidence="23" id="KW-1133">Transmembrane helix</keyword>
<evidence type="ECO:0000256" key="13">
    <source>
        <dbReference type="ARBA" id="ARBA00022813"/>
    </source>
</evidence>
<protein>
    <submittedName>
        <fullName evidence="25">C80 family cysteine peptidase</fullName>
    </submittedName>
</protein>
<dbReference type="Pfam" id="PF00353">
    <property type="entry name" value="HemolysinCabind"/>
    <property type="match status" value="4"/>
</dbReference>
<evidence type="ECO:0000256" key="6">
    <source>
        <dbReference type="ARBA" id="ARBA00022656"/>
    </source>
</evidence>
<evidence type="ECO:0000256" key="1">
    <source>
        <dbReference type="ARBA" id="ARBA00001946"/>
    </source>
</evidence>
<keyword evidence="15" id="KW-0460">Magnesium</keyword>
<organism evidence="25 26">
    <name type="scientific">Moellerella wisconsensis</name>
    <dbReference type="NCBI Taxonomy" id="158849"/>
    <lineage>
        <taxon>Bacteria</taxon>
        <taxon>Pseudomonadati</taxon>
        <taxon>Pseudomonadota</taxon>
        <taxon>Gammaproteobacteria</taxon>
        <taxon>Enterobacterales</taxon>
        <taxon>Morganellaceae</taxon>
        <taxon>Moellerella</taxon>
    </lineage>
</organism>
<dbReference type="PRINTS" id="PR00313">
    <property type="entry name" value="CABNDNGRPT"/>
</dbReference>
<evidence type="ECO:0000256" key="18">
    <source>
        <dbReference type="ARBA" id="ARBA00023121"/>
    </source>
</evidence>
<evidence type="ECO:0000256" key="8">
    <source>
        <dbReference type="ARBA" id="ARBA00022679"/>
    </source>
</evidence>
<dbReference type="GO" id="GO:0005576">
    <property type="term" value="C:extracellular region"/>
    <property type="evidence" value="ECO:0007669"/>
    <property type="project" value="UniProtKB-SubCell"/>
</dbReference>
<dbReference type="InterPro" id="IPR038383">
    <property type="entry name" value="CPD_dom_sf"/>
</dbReference>
<dbReference type="InterPro" id="IPR018511">
    <property type="entry name" value="Hemolysin-typ_Ca-bd_CS"/>
</dbReference>
<evidence type="ECO:0000256" key="12">
    <source>
        <dbReference type="ARBA" id="ARBA00022807"/>
    </source>
</evidence>
<evidence type="ECO:0000256" key="7">
    <source>
        <dbReference type="ARBA" id="ARBA00022670"/>
    </source>
</evidence>
<keyword evidence="23" id="KW-0812">Transmembrane</keyword>
<evidence type="ECO:0000313" key="26">
    <source>
        <dbReference type="Proteomes" id="UP000829116"/>
    </source>
</evidence>
<accession>A0A9Q8Q193</accession>
<dbReference type="GO" id="GO:0008289">
    <property type="term" value="F:lipid binding"/>
    <property type="evidence" value="ECO:0007669"/>
    <property type="project" value="UniProtKB-KW"/>
</dbReference>
<keyword evidence="5" id="KW-0964">Secreted</keyword>
<dbReference type="PANTHER" id="PTHR38340">
    <property type="entry name" value="S-LAYER PROTEIN"/>
    <property type="match status" value="1"/>
</dbReference>
<evidence type="ECO:0000313" key="25">
    <source>
        <dbReference type="EMBL" id="UNH30417.1"/>
    </source>
</evidence>
<dbReference type="GO" id="GO:0044164">
    <property type="term" value="C:host cell cytosol"/>
    <property type="evidence" value="ECO:0007669"/>
    <property type="project" value="UniProtKB-SubCell"/>
</dbReference>
<dbReference type="Pfam" id="PF11713">
    <property type="entry name" value="Peptidase_C80"/>
    <property type="match status" value="1"/>
</dbReference>
<keyword evidence="7" id="KW-0645">Protease</keyword>
<keyword evidence="14" id="KW-0106">Calcium</keyword>
<dbReference type="Proteomes" id="UP000829116">
    <property type="component" value="Chromosome"/>
</dbReference>
<dbReference type="InterPro" id="IPR020974">
    <property type="entry name" value="CPD_dom"/>
</dbReference>
<keyword evidence="16" id="KW-1043">Host membrane</keyword>
<feature type="domain" description="Peptidase C80" evidence="24">
    <location>
        <begin position="478"/>
        <end position="667"/>
    </location>
</feature>
<dbReference type="SUPFAM" id="SSF51120">
    <property type="entry name" value="beta-Roll"/>
    <property type="match status" value="3"/>
</dbReference>
<dbReference type="GO" id="GO:0006508">
    <property type="term" value="P:proteolysis"/>
    <property type="evidence" value="ECO:0007669"/>
    <property type="project" value="UniProtKB-KW"/>
</dbReference>
<keyword evidence="19 23" id="KW-0472">Membrane</keyword>
<proteinExistence type="predicted"/>
<gene>
    <name evidence="25" type="ORF">MNY72_13920</name>
</gene>
<keyword evidence="13" id="KW-0068">Autocatalytic cleavage</keyword>
<feature type="domain" description="Peptidase C80" evidence="24">
    <location>
        <begin position="183"/>
        <end position="387"/>
    </location>
</feature>
<evidence type="ECO:0000256" key="23">
    <source>
        <dbReference type="SAM" id="Phobius"/>
    </source>
</evidence>
<dbReference type="GO" id="GO:0016740">
    <property type="term" value="F:transferase activity"/>
    <property type="evidence" value="ECO:0007669"/>
    <property type="project" value="UniProtKB-KW"/>
</dbReference>
<feature type="transmembrane region" description="Helical" evidence="23">
    <location>
        <begin position="1334"/>
        <end position="1355"/>
    </location>
</feature>
<feature type="transmembrane region" description="Helical" evidence="23">
    <location>
        <begin position="1291"/>
        <end position="1313"/>
    </location>
</feature>
<dbReference type="EMBL" id="CP093245">
    <property type="protein sequence ID" value="UNH30417.1"/>
    <property type="molecule type" value="Genomic_DNA"/>
</dbReference>
<evidence type="ECO:0000256" key="17">
    <source>
        <dbReference type="ARBA" id="ARBA00023026"/>
    </source>
</evidence>
<evidence type="ECO:0000256" key="20">
    <source>
        <dbReference type="ARBA" id="ARBA00023200"/>
    </source>
</evidence>
<feature type="compositionally biased region" description="Polar residues" evidence="22">
    <location>
        <begin position="2304"/>
        <end position="2322"/>
    </location>
</feature>
<feature type="region of interest" description="Disordered" evidence="22">
    <location>
        <begin position="2302"/>
        <end position="2322"/>
    </location>
</feature>
<keyword evidence="9" id="KW-0479">Metal-binding</keyword>
<name>A0A9Q8Q193_9GAMM</name>
<dbReference type="CDD" id="cd20500">
    <property type="entry name" value="Peptidase_C80"/>
    <property type="match status" value="1"/>
</dbReference>
<dbReference type="Gene3D" id="2.150.10.10">
    <property type="entry name" value="Serralysin-like metalloprotease, C-terminal"/>
    <property type="match status" value="3"/>
</dbReference>
<evidence type="ECO:0000256" key="9">
    <source>
        <dbReference type="ARBA" id="ARBA00022723"/>
    </source>
</evidence>
<feature type="transmembrane region" description="Helical" evidence="23">
    <location>
        <begin position="1218"/>
        <end position="1238"/>
    </location>
</feature>
<dbReference type="GO" id="GO:0090729">
    <property type="term" value="F:toxin activity"/>
    <property type="evidence" value="ECO:0007669"/>
    <property type="project" value="UniProtKB-KW"/>
</dbReference>
<evidence type="ECO:0000256" key="14">
    <source>
        <dbReference type="ARBA" id="ARBA00022837"/>
    </source>
</evidence>
<keyword evidence="20" id="KW-1035">Host cytoplasm</keyword>
<keyword evidence="12" id="KW-0788">Thiol protease</keyword>
<dbReference type="PANTHER" id="PTHR38340:SF1">
    <property type="entry name" value="S-LAYER PROTEIN"/>
    <property type="match status" value="1"/>
</dbReference>
<comment type="subcellular location">
    <subcellularLocation>
        <location evidence="2">Host cell membrane</location>
    </subcellularLocation>
    <subcellularLocation>
        <location evidence="21">Host cytoplasm</location>
        <location evidence="21">Host cytosol</location>
    </subcellularLocation>
    <subcellularLocation>
        <location evidence="3">Secreted</location>
    </subcellularLocation>
</comment>
<comment type="cofactor">
    <cofactor evidence="1">
        <name>Mg(2+)</name>
        <dbReference type="ChEBI" id="CHEBI:18420"/>
    </cofactor>
</comment>
<keyword evidence="8" id="KW-0808">Transferase</keyword>
<evidence type="ECO:0000256" key="11">
    <source>
        <dbReference type="ARBA" id="ARBA00022801"/>
    </source>
</evidence>
<keyword evidence="11" id="KW-0378">Hydrolase</keyword>
<keyword evidence="18" id="KW-0446">Lipid-binding</keyword>
<dbReference type="Gene3D" id="3.40.50.11050">
    <property type="match status" value="2"/>
</dbReference>
<dbReference type="PROSITE" id="PS51771">
    <property type="entry name" value="CGT_MARTX_CPD"/>
    <property type="match status" value="2"/>
</dbReference>
<dbReference type="RefSeq" id="WP_241542028.1">
    <property type="nucleotide sequence ID" value="NZ_CAWQWN010000001.1"/>
</dbReference>
<evidence type="ECO:0000256" key="3">
    <source>
        <dbReference type="ARBA" id="ARBA00004613"/>
    </source>
</evidence>
<dbReference type="GO" id="GO:0008234">
    <property type="term" value="F:cysteine-type peptidase activity"/>
    <property type="evidence" value="ECO:0007669"/>
    <property type="project" value="UniProtKB-KW"/>
</dbReference>
<sequence length="2626" mass="295615">MLFNKYNSNIVNKKDKIYFIPHARKYLLLDDAKSISNPPVEVTHLPTAINENITLSTLVLNNKEINIYSDILQDVSFNHLLRDNFTTLSTLGEALFISKNNYLIYPVVNKDDLMSIDTNNIVPTLGEPIAKLDTDFSDIYLSDFGLHTAEPLAGEQSTSTDKLEHWNNPLDDLDALNQLLRLERYTITSTEYEHNIIVQIAGDLSSSRAALKAMSKHPDKSIIIQYDIDSQQWRVLYGELNTQITGKIRWVVIGHGNRFDNRKEIRFQGNTAVEFVKGMHDLRNNLLINYTPDKIVLMGCHLSRGGIIENFALKATKRFANYGMNMPIVAYNRTVGHKITGHRVFWESDYEPEMTSSKEYKFTYQYDLATEQVYINNKLAILHFIDELRRGEIKIWQLIGDTELDPLFLLKKPDTTLDFDLIKKISFNNKGYQCFLDLINENKQLSNDIFQQKLLEKLNIAGVIETPIWPMIQPLVIQRDIHAIPPKEVYVVIRAGNGNFSRLAAEYFTSDYPDNTLIIQLNANSQQMAVEYGDIEKLAGLPQKWLLLHSLHENSQFKHNLASSFNALKQQYALSEPKDISVWFTDQHGLLPLAQKERFIQQFSTLLEQQGMKQPVGLIDIPAISPPLGGGEDFATAEGVIAQTKTVRQQIDSLLRKLVLNKINLSEVTLAKYPFLKLYFTDADGLLDQYKLNIVLSDPLISPRAHQFFNDKSRNPVDVLAQWASLFEVDYRGTLQQHAREISRVMVAIRDNPIILRSLSKTSLQRLGLLFPALNGVNYGEVLALMNQPQVFLLFEDILHHFAKLNDHHFIGENAPLKDLTLSQAIEKYTSSRQLQLNNFGQLVRATDNHAPDSQIRRLNHQLYYGEASFSSLDNKFKFLYGALRRYLTPEYTVDYIERMSVLLQQQRQGALLPAEAELLAQMQAFYQHSVEMSEKRMITRLDQSIKYAMMTIDPQQTLLLKGKSITYSVNYSWQNGQHDISFFDPTGVELRVRNNNLAFAWHGFIDSVLNYFNQQIEQPDGRFISRGKLAGFEPGKGNDFRADIQQVNYDYTDQTDFSLFLEPSHRPDIIPQSSEFDPLSHRLIDFNGEPITLNTLQRLGASIARKPVTIHDLQSADNLKNVRFDAEKLAAALTLMDGGKHDITLLRMIRRQINQVGVGQIIDSATDFQQAAIAIQQLNYIERHVDADARIIAGATLENLHHMGLKLPRYLRVANRAGQVMGGAGVILSLITLSTLLKQLDNPDLTRHEQAEIEKNIYITCASAFFNYGDMMIQPMLLEFAYAKTGSFNIAHTLAAKVVILFNLVGIGLDIYQAYDALSKLDGITDVKMRQDIFVSAGLSLGSAMVGGVTIVGILAGSAVIPVAGLALGGAILVGGMIYNGVRAVERLNDEINLSLGRKIEEGFRGAVGLAPTERSQHELSLHRYSEAFKNAAWETDLARFQALIFPAGFDRHLSVVETPTLAEMRRYYLVDAKGNYFAGQIGKHFIPHFGYQLGYTQRGAPSFTEQEADILLENYHLWVDGSVRIADQHDSDCDYKLTKRLKRQINYYRAGSLGSHEALIFDANYQHPLLAEFKQRHRWSTAQFTESVANQLSLSATIGWNLFSLQSKFAANRHPNLLANIQRYSQVIEHDLPTIADYLQNRVLTGQSVNLANGNDIFIGNKDEFYAFQILSGQKFFVGGDKMDYFYLTDCDIENLLAQDPDIPSKYLDGQGGNDSLIIVDRPLGYSAQIDLKNKSVIYHHADQNRSINFAHIENIQNIVVRGNYADIVRGDEQHNLLDGAYGNYQLYGEAGDDRLMLATGYANGGEGNDSYYLRRFEWHKQRDDFYQIEKRYDFQTHKFSDHQIINADYIQRSPTIYSCQIVIDERSKSASRVDLGYSLNEITQISIDGSDLLITLSISTPEIDGIDFSSISSRIQIRLKNVYITRSNGRVLCHDYTLRTRDGFLLTSQLVDLAPDSSQPLSTGLFNITYLQNNDQLSLGEVKCIDFDQQRGTLIIDETRTYTPPSWGRFNLVGQGENVFYSGDDSNNQISYLSAGNKIYVSRGQDIYQFNQPVENGEVVFDFSTVSDRYSENDKVILLLPNMNGYKLSMQDHTLQLMDRFGQQKLAVRFTHFEASMAKNVLIQDQYSNVFQVNLSSTGSHVAPLFSLNLGTEDDDVILLPQGYLSSHDAINSQSGHDVVTDNSRIGRVINASEGDDIVKVLAGYNSLYGGQGNDFLYGGEHQDFLLSDNGNDHLVGGGGNDHYLIDGRGQGEVNIDDEKGHNRIHLLYFSDIFTTETTPKGERLHCYTSSTGRTVKIKQPTLSDSVPSEQPHNQQPRNQVHHYAQLSAALSRLTEVNFTPLVDDLRDKSSQAKMSGEFASWKPVDSLQGALIGTERSPLFNQLNNSMILSHTHRWGDWLINTQAGNNTVTDNSGHGRVFKGGTGNDHLFTFGDGNNVLYGGAGDDKLVAVTGKGNDLLISLDGRDLLNGGEGDDSYLVDGQGVGDVTIIDFWGRNQLHLINFKPGISGNVIQLSATQIEETYESYHGRKVFLRKSIAPVINGVNLHYHSAMPANLTAAIKNSAENTIDNATENTIDNVTENTIDQLISDMVSWRIETASGTAELSRAAAADWQPTVMFERLF</sequence>
<evidence type="ECO:0000256" key="21">
    <source>
        <dbReference type="ARBA" id="ARBA00023586"/>
    </source>
</evidence>
<dbReference type="InterPro" id="IPR050557">
    <property type="entry name" value="RTX_toxin/Mannuronan_C5-epim"/>
</dbReference>
<keyword evidence="10" id="KW-0677">Repeat</keyword>
<keyword evidence="6" id="KW-0800">Toxin</keyword>
<evidence type="ECO:0000256" key="15">
    <source>
        <dbReference type="ARBA" id="ARBA00022842"/>
    </source>
</evidence>
<dbReference type="InterPro" id="IPR001343">
    <property type="entry name" value="Hemolysn_Ca-bd"/>
</dbReference>
<keyword evidence="4" id="KW-1032">Host cell membrane</keyword>